<dbReference type="RefSeq" id="WP_135959512.1">
    <property type="nucleotide sequence ID" value="NZ_SRYM01000038.1"/>
</dbReference>
<name>A0A4S2EKA8_PARDI</name>
<accession>A0A4S2EKA8</accession>
<dbReference type="EMBL" id="SRYM01000038">
    <property type="protein sequence ID" value="TGY56207.1"/>
    <property type="molecule type" value="Genomic_DNA"/>
</dbReference>
<gene>
    <name evidence="1" type="ORF">E5342_12835</name>
</gene>
<evidence type="ECO:0000313" key="2">
    <source>
        <dbReference type="Proteomes" id="UP000310032"/>
    </source>
</evidence>
<proteinExistence type="predicted"/>
<reference evidence="1 2" key="1">
    <citation type="submission" date="2019-04" db="EMBL/GenBank/DDBJ databases">
        <title>Microbes associate with the intestines of laboratory mice.</title>
        <authorList>
            <person name="Navarre W."/>
            <person name="Wong E."/>
            <person name="Huang K."/>
            <person name="Tropini C."/>
            <person name="Ng K."/>
            <person name="Yu B."/>
        </authorList>
    </citation>
    <scope>NUCLEOTIDE SEQUENCE [LARGE SCALE GENOMIC DNA]</scope>
    <source>
        <strain evidence="1 2">NM39_I3</strain>
    </source>
</reference>
<organism evidence="1 2">
    <name type="scientific">Parabacteroides distasonis</name>
    <dbReference type="NCBI Taxonomy" id="823"/>
    <lineage>
        <taxon>Bacteria</taxon>
        <taxon>Pseudomonadati</taxon>
        <taxon>Bacteroidota</taxon>
        <taxon>Bacteroidia</taxon>
        <taxon>Bacteroidales</taxon>
        <taxon>Tannerellaceae</taxon>
        <taxon>Parabacteroides</taxon>
    </lineage>
</organism>
<dbReference type="AlphaFoldDB" id="A0A4S2EKA8"/>
<dbReference type="Proteomes" id="UP000310032">
    <property type="component" value="Unassembled WGS sequence"/>
</dbReference>
<comment type="caution">
    <text evidence="1">The sequence shown here is derived from an EMBL/GenBank/DDBJ whole genome shotgun (WGS) entry which is preliminary data.</text>
</comment>
<evidence type="ECO:0000313" key="1">
    <source>
        <dbReference type="EMBL" id="TGY56207.1"/>
    </source>
</evidence>
<protein>
    <submittedName>
        <fullName evidence="1">Uncharacterized protein</fullName>
    </submittedName>
</protein>
<sequence length="136" mass="15941">MLPRISPIQKCMNCGAYFFISDADKKRGTEYSFDLGLLSLEECKEAIEQLTAEGITKKKEFTLCRETLLRFNDIYYRSDDDSKRNTPCEEDLNFFEENAERFLEIIGDIEEWQLLKAEILREIGRFDECITLLTEA</sequence>